<dbReference type="SUPFAM" id="SSF48350">
    <property type="entry name" value="GTPase activation domain, GAP"/>
    <property type="match status" value="1"/>
</dbReference>
<dbReference type="GO" id="GO:0097149">
    <property type="term" value="C:centralspindlin complex"/>
    <property type="evidence" value="ECO:0007669"/>
    <property type="project" value="TreeGrafter"/>
</dbReference>
<dbReference type="GO" id="GO:0051233">
    <property type="term" value="C:spindle midzone"/>
    <property type="evidence" value="ECO:0007669"/>
    <property type="project" value="TreeGrafter"/>
</dbReference>
<dbReference type="PANTHER" id="PTHR46199:SF4">
    <property type="entry name" value="RAC GTPASE-ACTIVATING PROTEIN 1"/>
    <property type="match status" value="1"/>
</dbReference>
<evidence type="ECO:0000313" key="3">
    <source>
        <dbReference type="Ensembl" id="ENSTMTP00000017574.1"/>
    </source>
</evidence>
<dbReference type="GO" id="GO:0032154">
    <property type="term" value="C:cleavage furrow"/>
    <property type="evidence" value="ECO:0007669"/>
    <property type="project" value="TreeGrafter"/>
</dbReference>
<name>A0A674JDY8_9SAUR</name>
<dbReference type="Gene3D" id="1.10.555.10">
    <property type="entry name" value="Rho GTPase activation protein"/>
    <property type="match status" value="1"/>
</dbReference>
<evidence type="ECO:0000313" key="4">
    <source>
        <dbReference type="Proteomes" id="UP000472274"/>
    </source>
</evidence>
<dbReference type="GO" id="GO:0030496">
    <property type="term" value="C:midbody"/>
    <property type="evidence" value="ECO:0007669"/>
    <property type="project" value="TreeGrafter"/>
</dbReference>
<feature type="domain" description="Rho-GAP" evidence="2">
    <location>
        <begin position="1"/>
        <end position="49"/>
    </location>
</feature>
<dbReference type="InterPro" id="IPR008936">
    <property type="entry name" value="Rho_GTPase_activation_prot"/>
</dbReference>
<evidence type="ECO:0000259" key="2">
    <source>
        <dbReference type="PROSITE" id="PS50238"/>
    </source>
</evidence>
<evidence type="ECO:0000256" key="1">
    <source>
        <dbReference type="SAM" id="MobiDB-lite"/>
    </source>
</evidence>
<sequence>MDELNLARVFGPTLVGHGTSSPTPLAILQDTPQQCKVMARLLSLPPEFWRRFMGMELENLVPAAASDPLAGHAAWGPPQSRCGELSPWGSPCAPSP</sequence>
<dbReference type="GO" id="GO:0000281">
    <property type="term" value="P:mitotic cytokinesis"/>
    <property type="evidence" value="ECO:0007669"/>
    <property type="project" value="TreeGrafter"/>
</dbReference>
<reference evidence="3" key="2">
    <citation type="submission" date="2025-09" db="UniProtKB">
        <authorList>
            <consortium name="Ensembl"/>
        </authorList>
    </citation>
    <scope>IDENTIFICATION</scope>
</reference>
<dbReference type="PANTHER" id="PTHR46199">
    <property type="entry name" value="RAC GTPASE-ACTIVATING PROTEIN 1"/>
    <property type="match status" value="1"/>
</dbReference>
<feature type="region of interest" description="Disordered" evidence="1">
    <location>
        <begin position="69"/>
        <end position="96"/>
    </location>
</feature>
<dbReference type="GO" id="GO:0051256">
    <property type="term" value="P:mitotic spindle midzone assembly"/>
    <property type="evidence" value="ECO:0007669"/>
    <property type="project" value="TreeGrafter"/>
</dbReference>
<dbReference type="GO" id="GO:0005634">
    <property type="term" value="C:nucleus"/>
    <property type="evidence" value="ECO:0007669"/>
    <property type="project" value="TreeGrafter"/>
</dbReference>
<dbReference type="GO" id="GO:0007266">
    <property type="term" value="P:Rho protein signal transduction"/>
    <property type="evidence" value="ECO:0007669"/>
    <property type="project" value="TreeGrafter"/>
</dbReference>
<dbReference type="GO" id="GO:0005096">
    <property type="term" value="F:GTPase activator activity"/>
    <property type="evidence" value="ECO:0007669"/>
    <property type="project" value="TreeGrafter"/>
</dbReference>
<accession>A0A674JDY8</accession>
<protein>
    <recommendedName>
        <fullName evidence="2">Rho-GAP domain-containing protein</fullName>
    </recommendedName>
</protein>
<organism evidence="3 4">
    <name type="scientific">Terrapene triunguis</name>
    <name type="common">Three-toed box turtle</name>
    <dbReference type="NCBI Taxonomy" id="2587831"/>
    <lineage>
        <taxon>Eukaryota</taxon>
        <taxon>Metazoa</taxon>
        <taxon>Chordata</taxon>
        <taxon>Craniata</taxon>
        <taxon>Vertebrata</taxon>
        <taxon>Euteleostomi</taxon>
        <taxon>Archelosauria</taxon>
        <taxon>Testudinata</taxon>
        <taxon>Testudines</taxon>
        <taxon>Cryptodira</taxon>
        <taxon>Durocryptodira</taxon>
        <taxon>Testudinoidea</taxon>
        <taxon>Emydidae</taxon>
        <taxon>Terrapene</taxon>
    </lineage>
</organism>
<reference evidence="3" key="1">
    <citation type="submission" date="2025-08" db="UniProtKB">
        <authorList>
            <consortium name="Ensembl"/>
        </authorList>
    </citation>
    <scope>IDENTIFICATION</scope>
</reference>
<dbReference type="PROSITE" id="PS50238">
    <property type="entry name" value="RHOGAP"/>
    <property type="match status" value="1"/>
</dbReference>
<dbReference type="AlphaFoldDB" id="A0A674JDY8"/>
<keyword evidence="4" id="KW-1185">Reference proteome</keyword>
<dbReference type="Ensembl" id="ENSTMTT00000018199.1">
    <property type="protein sequence ID" value="ENSTMTP00000017574.1"/>
    <property type="gene ID" value="ENSTMTG00000012917.1"/>
</dbReference>
<dbReference type="Proteomes" id="UP000472274">
    <property type="component" value="Unplaced"/>
</dbReference>
<proteinExistence type="predicted"/>
<dbReference type="InParanoid" id="A0A674JDY8"/>
<dbReference type="GeneTree" id="ENSGT00940000180086"/>
<dbReference type="InterPro" id="IPR000198">
    <property type="entry name" value="RhoGAP_dom"/>
</dbReference>